<reference evidence="2 3" key="1">
    <citation type="journal article" date="2019" name="Commun. Biol.">
        <title>The bagworm genome reveals a unique fibroin gene that provides high tensile strength.</title>
        <authorList>
            <person name="Kono N."/>
            <person name="Nakamura H."/>
            <person name="Ohtoshi R."/>
            <person name="Tomita M."/>
            <person name="Numata K."/>
            <person name="Arakawa K."/>
        </authorList>
    </citation>
    <scope>NUCLEOTIDE SEQUENCE [LARGE SCALE GENOMIC DNA]</scope>
</reference>
<gene>
    <name evidence="2" type="ORF">EVAR_103409_1</name>
</gene>
<evidence type="ECO:0000313" key="2">
    <source>
        <dbReference type="EMBL" id="GBP78846.1"/>
    </source>
</evidence>
<comment type="caution">
    <text evidence="2">The sequence shown here is derived from an EMBL/GenBank/DDBJ whole genome shotgun (WGS) entry which is preliminary data.</text>
</comment>
<proteinExistence type="predicted"/>
<evidence type="ECO:0000313" key="3">
    <source>
        <dbReference type="Proteomes" id="UP000299102"/>
    </source>
</evidence>
<dbReference type="Proteomes" id="UP000299102">
    <property type="component" value="Unassembled WGS sequence"/>
</dbReference>
<organism evidence="2 3">
    <name type="scientific">Eumeta variegata</name>
    <name type="common">Bagworm moth</name>
    <name type="synonym">Eumeta japonica</name>
    <dbReference type="NCBI Taxonomy" id="151549"/>
    <lineage>
        <taxon>Eukaryota</taxon>
        <taxon>Metazoa</taxon>
        <taxon>Ecdysozoa</taxon>
        <taxon>Arthropoda</taxon>
        <taxon>Hexapoda</taxon>
        <taxon>Insecta</taxon>
        <taxon>Pterygota</taxon>
        <taxon>Neoptera</taxon>
        <taxon>Endopterygota</taxon>
        <taxon>Lepidoptera</taxon>
        <taxon>Glossata</taxon>
        <taxon>Ditrysia</taxon>
        <taxon>Tineoidea</taxon>
        <taxon>Psychidae</taxon>
        <taxon>Oiketicinae</taxon>
        <taxon>Eumeta</taxon>
    </lineage>
</organism>
<protein>
    <submittedName>
        <fullName evidence="2">Uncharacterized protein</fullName>
    </submittedName>
</protein>
<dbReference type="AlphaFoldDB" id="A0A4C1YRG8"/>
<sequence>MALKAPRYGDLSALANGPARWSSTSDGVHGTTEFRNRHIDPEFLVDNQYFVVLELHRLHIKGGRSSPAVLTRRRGVARSWCPQRGGAGAGADRPRVPALQRQAHTLHSAALAGLRGGPLRGYERLGSVTRTARARRGGRGPGPRGGAVRAAAFRCPKFALQRRAGTRRHDNCRGSAAAHTPPAGRARPIDHAASE</sequence>
<accession>A0A4C1YRG8</accession>
<evidence type="ECO:0000256" key="1">
    <source>
        <dbReference type="SAM" id="MobiDB-lite"/>
    </source>
</evidence>
<dbReference type="EMBL" id="BGZK01001388">
    <property type="protein sequence ID" value="GBP78846.1"/>
    <property type="molecule type" value="Genomic_DNA"/>
</dbReference>
<feature type="region of interest" description="Disordered" evidence="1">
    <location>
        <begin position="162"/>
        <end position="195"/>
    </location>
</feature>
<name>A0A4C1YRG8_EUMVA</name>
<keyword evidence="3" id="KW-1185">Reference proteome</keyword>